<name>A0A9X1NXB7_9HYPH</name>
<evidence type="ECO:0000259" key="2">
    <source>
        <dbReference type="Pfam" id="PF20057"/>
    </source>
</evidence>
<evidence type="ECO:0000256" key="1">
    <source>
        <dbReference type="SAM" id="MobiDB-lite"/>
    </source>
</evidence>
<reference evidence="3" key="1">
    <citation type="submission" date="2021-12" db="EMBL/GenBank/DDBJ databases">
        <authorList>
            <person name="Li Y."/>
        </authorList>
    </citation>
    <scope>NUCLEOTIDE SEQUENCE</scope>
    <source>
        <strain evidence="3">DKSPLA3</strain>
    </source>
</reference>
<dbReference type="AlphaFoldDB" id="A0A9X1NXB7"/>
<feature type="domain" description="DUF6456" evidence="2">
    <location>
        <begin position="152"/>
        <end position="286"/>
    </location>
</feature>
<dbReference type="InterPro" id="IPR045599">
    <property type="entry name" value="DUF6456"/>
</dbReference>
<dbReference type="RefSeq" id="WP_231816133.1">
    <property type="nucleotide sequence ID" value="NZ_JAJOZR010000012.1"/>
</dbReference>
<comment type="caution">
    <text evidence="3">The sequence shown here is derived from an EMBL/GenBank/DDBJ whole genome shotgun (WGS) entry which is preliminary data.</text>
</comment>
<dbReference type="EMBL" id="JAJOZR010000012">
    <property type="protein sequence ID" value="MCD7111021.1"/>
    <property type="molecule type" value="Genomic_DNA"/>
</dbReference>
<protein>
    <submittedName>
        <fullName evidence="3">DUF6456 domain-containing protein</fullName>
    </submittedName>
</protein>
<dbReference type="Proteomes" id="UP001139089">
    <property type="component" value="Unassembled WGS sequence"/>
</dbReference>
<dbReference type="Pfam" id="PF20057">
    <property type="entry name" value="DUF6456"/>
    <property type="match status" value="1"/>
</dbReference>
<feature type="region of interest" description="Disordered" evidence="1">
    <location>
        <begin position="286"/>
        <end position="316"/>
    </location>
</feature>
<keyword evidence="4" id="KW-1185">Reference proteome</keyword>
<gene>
    <name evidence="3" type="ORF">LRX75_18460</name>
</gene>
<evidence type="ECO:0000313" key="3">
    <source>
        <dbReference type="EMBL" id="MCD7111021.1"/>
    </source>
</evidence>
<evidence type="ECO:0000313" key="4">
    <source>
        <dbReference type="Proteomes" id="UP001139089"/>
    </source>
</evidence>
<sequence length="316" mass="33239">MRDARSGDAAARADLVRLVRHLVGGRRARPGEACDTADAAVVASFTVTEAGTGLIVTRPDGVQRTLPPAALRDAVSLGLVARLDAAGPHAAGPHGAKPDAAGPDATGRWRLLPPAVPFLKRALSAPEAAFAGQHRHIASGTVETAAGRQTVQVNLAESPLAHIARLKEKSGKPFLPAEALEAGQRLHRDFTRAQLQPRMTMSYAPQLSTRTRGGGGGSEIADSAMTARSRVARAMEAIGPELCGVAIDVCGFEKGLETVERERQWPARSAKLLLRAALMALARHYAPPPASPERRTHAWGAEGYRPDMDGGRGRGG</sequence>
<feature type="compositionally biased region" description="Basic and acidic residues" evidence="1">
    <location>
        <begin position="304"/>
        <end position="316"/>
    </location>
</feature>
<proteinExistence type="predicted"/>
<organism evidence="3 4">
    <name type="scientific">Rhizobium quercicola</name>
    <dbReference type="NCBI Taxonomy" id="2901226"/>
    <lineage>
        <taxon>Bacteria</taxon>
        <taxon>Pseudomonadati</taxon>
        <taxon>Pseudomonadota</taxon>
        <taxon>Alphaproteobacteria</taxon>
        <taxon>Hyphomicrobiales</taxon>
        <taxon>Rhizobiaceae</taxon>
        <taxon>Rhizobium/Agrobacterium group</taxon>
        <taxon>Rhizobium</taxon>
    </lineage>
</organism>
<accession>A0A9X1NXB7</accession>